<protein>
    <submittedName>
        <fullName evidence="8">P-type conjugative transfer protein TrbL</fullName>
    </submittedName>
</protein>
<evidence type="ECO:0000313" key="9">
    <source>
        <dbReference type="Proteomes" id="UP000175616"/>
    </source>
</evidence>
<feature type="transmembrane region" description="Helical" evidence="6">
    <location>
        <begin position="326"/>
        <end position="346"/>
    </location>
</feature>
<feature type="signal peptide" evidence="7">
    <location>
        <begin position="1"/>
        <end position="23"/>
    </location>
</feature>
<evidence type="ECO:0000256" key="7">
    <source>
        <dbReference type="SAM" id="SignalP"/>
    </source>
</evidence>
<feature type="transmembrane region" description="Helical" evidence="6">
    <location>
        <begin position="235"/>
        <end position="256"/>
    </location>
</feature>
<dbReference type="NCBIfam" id="TIGR02783">
    <property type="entry name" value="TrbL_P"/>
    <property type="match status" value="1"/>
</dbReference>
<organism evidence="8 9">
    <name type="scientific">Acidithiobacillus caldus</name>
    <dbReference type="NCBI Taxonomy" id="33059"/>
    <lineage>
        <taxon>Bacteria</taxon>
        <taxon>Pseudomonadati</taxon>
        <taxon>Pseudomonadota</taxon>
        <taxon>Acidithiobacillia</taxon>
        <taxon>Acidithiobacillales</taxon>
        <taxon>Acidithiobacillaceae</taxon>
        <taxon>Acidithiobacillus</taxon>
    </lineage>
</organism>
<evidence type="ECO:0000256" key="5">
    <source>
        <dbReference type="SAM" id="MobiDB-lite"/>
    </source>
</evidence>
<feature type="transmembrane region" description="Helical" evidence="6">
    <location>
        <begin position="207"/>
        <end position="229"/>
    </location>
</feature>
<reference evidence="8 9" key="1">
    <citation type="submission" date="2016-06" db="EMBL/GenBank/DDBJ databases">
        <title>Gene turnover analysis identifies the evolutionary adaptation of the extremophile Acidithiobacillus caldus.</title>
        <authorList>
            <person name="Zhang X."/>
        </authorList>
    </citation>
    <scope>NUCLEOTIDE SEQUENCE [LARGE SCALE GENOMIC DNA]</scope>
    <source>
        <strain evidence="8 9">DX</strain>
    </source>
</reference>
<dbReference type="GO" id="GO:0016020">
    <property type="term" value="C:membrane"/>
    <property type="evidence" value="ECO:0007669"/>
    <property type="project" value="UniProtKB-SubCell"/>
</dbReference>
<feature type="compositionally biased region" description="Polar residues" evidence="5">
    <location>
        <begin position="484"/>
        <end position="507"/>
    </location>
</feature>
<dbReference type="GO" id="GO:0030255">
    <property type="term" value="P:protein secretion by the type IV secretion system"/>
    <property type="evidence" value="ECO:0007669"/>
    <property type="project" value="InterPro"/>
</dbReference>
<feature type="transmembrane region" description="Helical" evidence="6">
    <location>
        <begin position="178"/>
        <end position="200"/>
    </location>
</feature>
<evidence type="ECO:0000313" key="8">
    <source>
        <dbReference type="EMBL" id="OFC35859.1"/>
    </source>
</evidence>
<evidence type="ECO:0000256" key="6">
    <source>
        <dbReference type="SAM" id="Phobius"/>
    </source>
</evidence>
<keyword evidence="2 6" id="KW-0812">Transmembrane</keyword>
<feature type="compositionally biased region" description="Polar residues" evidence="5">
    <location>
        <begin position="551"/>
        <end position="566"/>
    </location>
</feature>
<evidence type="ECO:0000256" key="4">
    <source>
        <dbReference type="ARBA" id="ARBA00023136"/>
    </source>
</evidence>
<keyword evidence="3 6" id="KW-1133">Transmembrane helix</keyword>
<dbReference type="Proteomes" id="UP000175616">
    <property type="component" value="Unassembled WGS sequence"/>
</dbReference>
<name>A0A1E7YMX3_9PROT</name>
<dbReference type="InterPro" id="IPR014150">
    <property type="entry name" value="Conjugal_tfr_TrbL"/>
</dbReference>
<dbReference type="Pfam" id="PF04610">
    <property type="entry name" value="TrbL"/>
    <property type="match status" value="1"/>
</dbReference>
<feature type="region of interest" description="Disordered" evidence="5">
    <location>
        <begin position="437"/>
        <end position="570"/>
    </location>
</feature>
<dbReference type="InterPro" id="IPR007688">
    <property type="entry name" value="Conjugal_tfr_TrbL/VirB6"/>
</dbReference>
<keyword evidence="7" id="KW-0732">Signal</keyword>
<feature type="region of interest" description="Disordered" evidence="5">
    <location>
        <begin position="625"/>
        <end position="648"/>
    </location>
</feature>
<evidence type="ECO:0000256" key="1">
    <source>
        <dbReference type="ARBA" id="ARBA00004141"/>
    </source>
</evidence>
<comment type="caution">
    <text evidence="8">The sequence shown here is derived from an EMBL/GenBank/DDBJ whole genome shotgun (WGS) entry which is preliminary data.</text>
</comment>
<feature type="chain" id="PRO_5009209082" evidence="7">
    <location>
        <begin position="24"/>
        <end position="648"/>
    </location>
</feature>
<accession>A0A1E7YMX3</accession>
<feature type="region of interest" description="Disordered" evidence="5">
    <location>
        <begin position="401"/>
        <end position="424"/>
    </location>
</feature>
<keyword evidence="4 6" id="KW-0472">Membrane</keyword>
<comment type="subcellular location">
    <subcellularLocation>
        <location evidence="1">Membrane</location>
        <topology evidence="1">Multi-pass membrane protein</topology>
    </subcellularLocation>
</comment>
<gene>
    <name evidence="8" type="ORF">BAE27_07015</name>
</gene>
<dbReference type="EMBL" id="LZYE01000186">
    <property type="protein sequence ID" value="OFC35859.1"/>
    <property type="molecule type" value="Genomic_DNA"/>
</dbReference>
<feature type="transmembrane region" description="Helical" evidence="6">
    <location>
        <begin position="89"/>
        <end position="107"/>
    </location>
</feature>
<evidence type="ECO:0000256" key="2">
    <source>
        <dbReference type="ARBA" id="ARBA00022692"/>
    </source>
</evidence>
<proteinExistence type="predicted"/>
<feature type="transmembrane region" description="Helical" evidence="6">
    <location>
        <begin position="277"/>
        <end position="300"/>
    </location>
</feature>
<evidence type="ECO:0000256" key="3">
    <source>
        <dbReference type="ARBA" id="ARBA00022989"/>
    </source>
</evidence>
<feature type="transmembrane region" description="Helical" evidence="6">
    <location>
        <begin position="59"/>
        <end position="77"/>
    </location>
</feature>
<sequence>MKKYGIWCLFLLLCLFVSPDVLAAPAPSINGSGAGVILNAFDSETLRWYQSLKADAEEIFYMLFGLDFVYLVSQWLIGGKDVHEVFTSFIKKMMSFAFFYTLLLNGHKLIGWVENGFQQSAIQATGASGGLLSWIFGTASKVFMACLVGPRIPDKSTGALESIWQTITGGPTVLLSDVLGMLVGLVVGIIALLAMIYLALEYIAIQLEAAMVASVGIILMGFAGSRWTVQHAEGYLKYALSVGVRFLVILLWIGFLQKSAGTVITQILSQVNSNHPTANLSGAIVAYGEVLIFVLLIAWMTKKLPSIASSIMTGASSLSGGSEGTALLAGAAIAGGVGLMGGAALAGRGGAGVMTGAQAASAAGSAGGGAGGAAGALTGAGGAGSGAAGGMGGGAGEAGGLYPGAENAVPAPEPSPQQQDTGLTPTAEQIQAALQKYPPIPARTTEKPAGEGAKVTKGTQGSGAPAVTQGSGGSADLGADAGANQVTESEQTASSTDGSGIQVTQGAGDSDGVDTGAGASLVTESAMPAPQTLSSKPVSGASGGGAPAPQETPTTSAIPSAGQQAPTPREALRAALQQSIQQAFAPMQESLNKLNDTLAAGQHEKPEGFKDRLERYQRNHGLAETLLSPGEAEKASVQAANHGLKHSE</sequence>
<dbReference type="AlphaFoldDB" id="A0A1E7YMX3"/>